<evidence type="ECO:0000256" key="1">
    <source>
        <dbReference type="SAM" id="MobiDB-lite"/>
    </source>
</evidence>
<dbReference type="Proteomes" id="UP000027120">
    <property type="component" value="Unassembled WGS sequence"/>
</dbReference>
<dbReference type="PANTHER" id="PTHR47805">
    <property type="entry name" value="SAGA-ASSOCIATED FACTOR 73"/>
    <property type="match status" value="1"/>
</dbReference>
<keyword evidence="3" id="KW-1185">Reference proteome</keyword>
<dbReference type="EMBL" id="KK784883">
    <property type="protein sequence ID" value="KDO75044.1"/>
    <property type="molecule type" value="Genomic_DNA"/>
</dbReference>
<protein>
    <submittedName>
        <fullName evidence="2">Uncharacterized protein</fullName>
    </submittedName>
</protein>
<organism evidence="2 3">
    <name type="scientific">Citrus sinensis</name>
    <name type="common">Sweet orange</name>
    <name type="synonym">Citrus aurantium var. sinensis</name>
    <dbReference type="NCBI Taxonomy" id="2711"/>
    <lineage>
        <taxon>Eukaryota</taxon>
        <taxon>Viridiplantae</taxon>
        <taxon>Streptophyta</taxon>
        <taxon>Embryophyta</taxon>
        <taxon>Tracheophyta</taxon>
        <taxon>Spermatophyta</taxon>
        <taxon>Magnoliopsida</taxon>
        <taxon>eudicotyledons</taxon>
        <taxon>Gunneridae</taxon>
        <taxon>Pentapetalae</taxon>
        <taxon>rosids</taxon>
        <taxon>malvids</taxon>
        <taxon>Sapindales</taxon>
        <taxon>Rutaceae</taxon>
        <taxon>Aurantioideae</taxon>
        <taxon>Citrus</taxon>
    </lineage>
</organism>
<name>A0A067G636_CITSI</name>
<reference evidence="2 3" key="1">
    <citation type="submission" date="2014-04" db="EMBL/GenBank/DDBJ databases">
        <authorList>
            <consortium name="International Citrus Genome Consortium"/>
            <person name="Gmitter F."/>
            <person name="Chen C."/>
            <person name="Farmerie W."/>
            <person name="Harkins T."/>
            <person name="Desany B."/>
            <person name="Mohiuddin M."/>
            <person name="Kodira C."/>
            <person name="Borodovsky M."/>
            <person name="Lomsadze A."/>
            <person name="Burns P."/>
            <person name="Jenkins J."/>
            <person name="Prochnik S."/>
            <person name="Shu S."/>
            <person name="Chapman J."/>
            <person name="Pitluck S."/>
            <person name="Schmutz J."/>
            <person name="Rokhsar D."/>
        </authorList>
    </citation>
    <scope>NUCLEOTIDE SEQUENCE</scope>
</reference>
<gene>
    <name evidence="2" type="ORF">CISIN_1g019394mg</name>
</gene>
<dbReference type="AlphaFoldDB" id="A0A067G636"/>
<evidence type="ECO:0000313" key="2">
    <source>
        <dbReference type="EMBL" id="KDO75044.1"/>
    </source>
</evidence>
<feature type="region of interest" description="Disordered" evidence="1">
    <location>
        <begin position="52"/>
        <end position="75"/>
    </location>
</feature>
<evidence type="ECO:0000313" key="3">
    <source>
        <dbReference type="Proteomes" id="UP000027120"/>
    </source>
</evidence>
<proteinExistence type="predicted"/>
<dbReference type="InterPro" id="IPR037804">
    <property type="entry name" value="SGF73"/>
</dbReference>
<feature type="region of interest" description="Disordered" evidence="1">
    <location>
        <begin position="1"/>
        <end position="24"/>
    </location>
</feature>
<dbReference type="GO" id="GO:0000124">
    <property type="term" value="C:SAGA complex"/>
    <property type="evidence" value="ECO:0007669"/>
    <property type="project" value="InterPro"/>
</dbReference>
<sequence length="196" mass="21154">MDGSGVSSENTDHSACVMPPPTKRSKLIAGEHLPLPGDQPTASGVTKTLSSQDAHNCTDFPEQTIPGSVMPSDLDVHKNPEKIHVQQCCLHEQDVPNNNTMSLEALSHGGSSREQVNDLLHKKLKSSVQTPDQILAQNSEMYLGKSRGYLPTTNFSNQFQADNVPRSQSSTVGLTSKYLPKAYSFAGNSGSLFICL</sequence>
<accession>A0A067G636</accession>
<dbReference type="PANTHER" id="PTHR47805:SF1">
    <property type="entry name" value="SAGA-ASSOCIATED FACTOR 73"/>
    <property type="match status" value="1"/>
</dbReference>